<reference evidence="1" key="1">
    <citation type="journal article" date="2003" name="Appl. Environ. Microbiol.">
        <title>Evidence of chemolithoautotrophy in the bacterial community associated with Alvinella pompejana, a hydrothermal vent polychaete.</title>
        <authorList>
            <person name="Campbell B.J."/>
            <person name="Stein J.L."/>
            <person name="Cary S.C."/>
        </authorList>
    </citation>
    <scope>NUCLEOTIDE SEQUENCE</scope>
</reference>
<sequence length="90" mass="10647">MKSFKIKDRIFKLSDIKRFYTAVVIKSGYGDEVTEISFKWFDSEGKGRVEPIGFGIFIITKDEHKYQFLFNTREELDEQMGLIHLEINHP</sequence>
<name>Q6W3L2_9BACT</name>
<proteinExistence type="predicted"/>
<protein>
    <submittedName>
        <fullName evidence="1">Phosphomannomutase</fullName>
    </submittedName>
</protein>
<organism evidence="1">
    <name type="scientific">Alvinella pompejana epibiont 7G3</name>
    <dbReference type="NCBI Taxonomy" id="244800"/>
    <lineage>
        <taxon>Bacteria</taxon>
        <taxon>Pseudomonadati</taxon>
        <taxon>Campylobacterota</taxon>
        <taxon>Epsilonproteobacteria</taxon>
        <taxon>Campylobacterales</taxon>
        <taxon>Campylobacteraceae</taxon>
    </lineage>
</organism>
<evidence type="ECO:0000313" key="1">
    <source>
        <dbReference type="EMBL" id="AAQ75169.1"/>
    </source>
</evidence>
<accession>Q6W3L2</accession>
<dbReference type="EMBL" id="AY312991">
    <property type="protein sequence ID" value="AAQ75169.1"/>
    <property type="molecule type" value="Genomic_DNA"/>
</dbReference>
<gene>
    <name evidence="1" type="primary">NT03AP0016</name>
</gene>
<dbReference type="AlphaFoldDB" id="Q6W3L2"/>